<dbReference type="RefSeq" id="WP_173819630.1">
    <property type="nucleotide sequence ID" value="NZ_CYGY02000031.1"/>
</dbReference>
<dbReference type="GO" id="GO:0008360">
    <property type="term" value="P:regulation of cell shape"/>
    <property type="evidence" value="ECO:0007669"/>
    <property type="project" value="UniProtKB-KW"/>
</dbReference>
<dbReference type="EC" id="6.3.2.10" evidence="10 11"/>
<keyword evidence="9 10" id="KW-0961">Cell wall biogenesis/degradation</keyword>
<keyword evidence="16" id="KW-1185">Reference proteome</keyword>
<name>A0A1N7S4G8_9BURK</name>
<dbReference type="GO" id="GO:0005737">
    <property type="term" value="C:cytoplasm"/>
    <property type="evidence" value="ECO:0007669"/>
    <property type="project" value="UniProtKB-SubCell"/>
</dbReference>
<evidence type="ECO:0000256" key="6">
    <source>
        <dbReference type="ARBA" id="ARBA00022960"/>
    </source>
</evidence>
<evidence type="ECO:0000256" key="8">
    <source>
        <dbReference type="ARBA" id="ARBA00023306"/>
    </source>
</evidence>
<keyword evidence="4 10" id="KW-0547">Nucleotide-binding</keyword>
<evidence type="ECO:0000256" key="2">
    <source>
        <dbReference type="ARBA" id="ARBA00022598"/>
    </source>
</evidence>
<evidence type="ECO:0000313" key="15">
    <source>
        <dbReference type="EMBL" id="SIT42188.1"/>
    </source>
</evidence>
<feature type="domain" description="Mur ligase central" evidence="14">
    <location>
        <begin position="114"/>
        <end position="304"/>
    </location>
</feature>
<keyword evidence="1 10" id="KW-0963">Cytoplasm</keyword>
<organism evidence="15 16">
    <name type="scientific">Paraburkholderia piptadeniae</name>
    <dbReference type="NCBI Taxonomy" id="1701573"/>
    <lineage>
        <taxon>Bacteria</taxon>
        <taxon>Pseudomonadati</taxon>
        <taxon>Pseudomonadota</taxon>
        <taxon>Betaproteobacteria</taxon>
        <taxon>Burkholderiales</taxon>
        <taxon>Burkholderiaceae</taxon>
        <taxon>Paraburkholderia</taxon>
    </lineage>
</organism>
<dbReference type="Pfam" id="PF08245">
    <property type="entry name" value="Mur_ligase_M"/>
    <property type="match status" value="1"/>
</dbReference>
<dbReference type="Proteomes" id="UP000195569">
    <property type="component" value="Unassembled WGS sequence"/>
</dbReference>
<dbReference type="GO" id="GO:0005524">
    <property type="term" value="F:ATP binding"/>
    <property type="evidence" value="ECO:0007669"/>
    <property type="project" value="UniProtKB-UniRule"/>
</dbReference>
<dbReference type="InterPro" id="IPR005863">
    <property type="entry name" value="UDP-N-AcMur_synth"/>
</dbReference>
<evidence type="ECO:0000256" key="7">
    <source>
        <dbReference type="ARBA" id="ARBA00022984"/>
    </source>
</evidence>
<dbReference type="InterPro" id="IPR035911">
    <property type="entry name" value="MurE/MurF_N"/>
</dbReference>
<dbReference type="SUPFAM" id="SSF53623">
    <property type="entry name" value="MurD-like peptide ligases, catalytic domain"/>
    <property type="match status" value="1"/>
</dbReference>
<dbReference type="GO" id="GO:0008766">
    <property type="term" value="F:UDP-N-acetylmuramoylalanyl-D-glutamyl-2,6-diaminopimelate-D-alanyl-D-alanine ligase activity"/>
    <property type="evidence" value="ECO:0007669"/>
    <property type="project" value="RHEA"/>
</dbReference>
<sequence length="475" mass="49375">MTRRGDAMFSLREAAAVIPGATVTGDESVSFDGISTDSRTCGPGDLFVALKGDRFDAHDFLADVAARNVSAVLVTRTPDNFSVPALRVPGDTRTALGALANGWRRRFAMPLVAVTGSNGKTTVKEMISSIFAAAVGESSRLATAGNFNNDVGLPLTLFRLSEAHKLAVVELGMNHPGETALLGKIAEPTVAVVNNAQREHQEFMATVEAVALEHAAVIHALKAEGVAVFPANDAYASIWRVAATGSRIIDFALNTTERTTQAAVQGTLDGNQLSIDTPEGHVDVTLQVLGAHNAHNALAATAAALASGVALDAIKRGLEAFGAVKGRLQVKRAVLGAMAGATVIDDTYNANPDSMIAAIDVLAARPSPRVLVMGDMGEVGDNGPEFHREVGAYAKARGIDALYALGDASRDACAAYGSEAKHFDDVHALVAQLQQTGHGAAATYLVKGSRFMKMERVVDAVTSPQPAPGTAPGAH</sequence>
<dbReference type="Pfam" id="PF02875">
    <property type="entry name" value="Mur_ligase_C"/>
    <property type="match status" value="1"/>
</dbReference>
<feature type="domain" description="Mur ligase N-terminal catalytic" evidence="12">
    <location>
        <begin position="32"/>
        <end position="100"/>
    </location>
</feature>
<dbReference type="InterPro" id="IPR051046">
    <property type="entry name" value="MurCDEF_CellWall_CoF430Synth"/>
</dbReference>
<accession>A0A1N7S4G8</accession>
<dbReference type="SUPFAM" id="SSF63418">
    <property type="entry name" value="MurE/MurF N-terminal domain"/>
    <property type="match status" value="1"/>
</dbReference>
<keyword evidence="2 10" id="KW-0436">Ligase</keyword>
<proteinExistence type="inferred from homology"/>
<comment type="subcellular location">
    <subcellularLocation>
        <location evidence="10 11">Cytoplasm</location>
    </subcellularLocation>
</comment>
<evidence type="ECO:0000256" key="10">
    <source>
        <dbReference type="HAMAP-Rule" id="MF_02019"/>
    </source>
</evidence>
<dbReference type="Gene3D" id="3.40.1390.10">
    <property type="entry name" value="MurE/MurF, N-terminal domain"/>
    <property type="match status" value="1"/>
</dbReference>
<comment type="caution">
    <text evidence="15">The sequence shown here is derived from an EMBL/GenBank/DDBJ whole genome shotgun (WGS) entry which is preliminary data.</text>
</comment>
<gene>
    <name evidence="10 15" type="primary">murF</name>
    <name evidence="15" type="ORF">BN2476_310099</name>
</gene>
<keyword evidence="7 10" id="KW-0573">Peptidoglycan synthesis</keyword>
<evidence type="ECO:0000259" key="12">
    <source>
        <dbReference type="Pfam" id="PF01225"/>
    </source>
</evidence>
<feature type="domain" description="Mur ligase C-terminal" evidence="13">
    <location>
        <begin position="326"/>
        <end position="450"/>
    </location>
</feature>
<protein>
    <recommendedName>
        <fullName evidence="10 11">UDP-N-acetylmuramoyl-tripeptide--D-alanyl-D-alanine ligase</fullName>
        <ecNumber evidence="10 11">6.3.2.10</ecNumber>
    </recommendedName>
    <alternativeName>
        <fullName evidence="10">D-alanyl-D-alanine-adding enzyme</fullName>
    </alternativeName>
</protein>
<evidence type="ECO:0000256" key="9">
    <source>
        <dbReference type="ARBA" id="ARBA00023316"/>
    </source>
</evidence>
<dbReference type="InterPro" id="IPR000713">
    <property type="entry name" value="Mur_ligase_N"/>
</dbReference>
<evidence type="ECO:0000313" key="16">
    <source>
        <dbReference type="Proteomes" id="UP000195569"/>
    </source>
</evidence>
<dbReference type="GO" id="GO:0051301">
    <property type="term" value="P:cell division"/>
    <property type="evidence" value="ECO:0007669"/>
    <property type="project" value="UniProtKB-KW"/>
</dbReference>
<dbReference type="Gene3D" id="3.40.1190.10">
    <property type="entry name" value="Mur-like, catalytic domain"/>
    <property type="match status" value="1"/>
</dbReference>
<dbReference type="AlphaFoldDB" id="A0A1N7S4G8"/>
<evidence type="ECO:0000256" key="1">
    <source>
        <dbReference type="ARBA" id="ARBA00022490"/>
    </source>
</evidence>
<dbReference type="Pfam" id="PF01225">
    <property type="entry name" value="Mur_ligase"/>
    <property type="match status" value="1"/>
</dbReference>
<dbReference type="Gene3D" id="3.90.190.20">
    <property type="entry name" value="Mur ligase, C-terminal domain"/>
    <property type="match status" value="1"/>
</dbReference>
<evidence type="ECO:0000259" key="14">
    <source>
        <dbReference type="Pfam" id="PF08245"/>
    </source>
</evidence>
<keyword evidence="5 10" id="KW-0067">ATP-binding</keyword>
<comment type="function">
    <text evidence="10 11">Involved in cell wall formation. Catalyzes the final step in the synthesis of UDP-N-acetylmuramoyl-pentapeptide, the precursor of murein.</text>
</comment>
<reference evidence="15" key="1">
    <citation type="submission" date="2016-12" db="EMBL/GenBank/DDBJ databases">
        <authorList>
            <person name="Moulin L."/>
        </authorList>
    </citation>
    <scope>NUCLEOTIDE SEQUENCE [LARGE SCALE GENOMIC DNA]</scope>
    <source>
        <strain evidence="15">STM 7183</strain>
    </source>
</reference>
<dbReference type="InterPro" id="IPR013221">
    <property type="entry name" value="Mur_ligase_cen"/>
</dbReference>
<feature type="binding site" evidence="10">
    <location>
        <begin position="116"/>
        <end position="122"/>
    </location>
    <ligand>
        <name>ATP</name>
        <dbReference type="ChEBI" id="CHEBI:30616"/>
    </ligand>
</feature>
<dbReference type="EMBL" id="CYGY02000031">
    <property type="protein sequence ID" value="SIT42188.1"/>
    <property type="molecule type" value="Genomic_DNA"/>
</dbReference>
<evidence type="ECO:0000256" key="5">
    <source>
        <dbReference type="ARBA" id="ARBA00022840"/>
    </source>
</evidence>
<dbReference type="InterPro" id="IPR036615">
    <property type="entry name" value="Mur_ligase_C_dom_sf"/>
</dbReference>
<dbReference type="GO" id="GO:0009252">
    <property type="term" value="P:peptidoglycan biosynthetic process"/>
    <property type="evidence" value="ECO:0007669"/>
    <property type="project" value="UniProtKB-UniRule"/>
</dbReference>
<comment type="similarity">
    <text evidence="10">Belongs to the MurCDEF family. MurF subfamily.</text>
</comment>
<dbReference type="GO" id="GO:0047480">
    <property type="term" value="F:UDP-N-acetylmuramoyl-tripeptide-D-alanyl-D-alanine ligase activity"/>
    <property type="evidence" value="ECO:0007669"/>
    <property type="project" value="UniProtKB-UniRule"/>
</dbReference>
<evidence type="ECO:0000256" key="4">
    <source>
        <dbReference type="ARBA" id="ARBA00022741"/>
    </source>
</evidence>
<evidence type="ECO:0000259" key="13">
    <source>
        <dbReference type="Pfam" id="PF02875"/>
    </source>
</evidence>
<dbReference type="NCBIfam" id="TIGR01143">
    <property type="entry name" value="murF"/>
    <property type="match status" value="1"/>
</dbReference>
<dbReference type="PANTHER" id="PTHR43024">
    <property type="entry name" value="UDP-N-ACETYLMURAMOYL-TRIPEPTIDE--D-ALANYL-D-ALANINE LIGASE"/>
    <property type="match status" value="1"/>
</dbReference>
<evidence type="ECO:0000256" key="3">
    <source>
        <dbReference type="ARBA" id="ARBA00022618"/>
    </source>
</evidence>
<keyword evidence="8 10" id="KW-0131">Cell cycle</keyword>
<keyword evidence="3 10" id="KW-0132">Cell division</keyword>
<dbReference type="GO" id="GO:0071555">
    <property type="term" value="P:cell wall organization"/>
    <property type="evidence" value="ECO:0007669"/>
    <property type="project" value="UniProtKB-KW"/>
</dbReference>
<dbReference type="InterPro" id="IPR004101">
    <property type="entry name" value="Mur_ligase_C"/>
</dbReference>
<comment type="pathway">
    <text evidence="10 11">Cell wall biogenesis; peptidoglycan biosynthesis.</text>
</comment>
<dbReference type="SUPFAM" id="SSF53244">
    <property type="entry name" value="MurD-like peptide ligases, peptide-binding domain"/>
    <property type="match status" value="1"/>
</dbReference>
<keyword evidence="6 10" id="KW-0133">Cell shape</keyword>
<dbReference type="InterPro" id="IPR036565">
    <property type="entry name" value="Mur-like_cat_sf"/>
</dbReference>
<evidence type="ECO:0000256" key="11">
    <source>
        <dbReference type="RuleBase" id="RU004136"/>
    </source>
</evidence>
<comment type="catalytic activity">
    <reaction evidence="10 11">
        <text>D-alanyl-D-alanine + UDP-N-acetyl-alpha-D-muramoyl-L-alanyl-gamma-D-glutamyl-meso-2,6-diaminopimelate + ATP = UDP-N-acetyl-alpha-D-muramoyl-L-alanyl-gamma-D-glutamyl-meso-2,6-diaminopimeloyl-D-alanyl-D-alanine + ADP + phosphate + H(+)</text>
        <dbReference type="Rhea" id="RHEA:28374"/>
        <dbReference type="ChEBI" id="CHEBI:15378"/>
        <dbReference type="ChEBI" id="CHEBI:30616"/>
        <dbReference type="ChEBI" id="CHEBI:43474"/>
        <dbReference type="ChEBI" id="CHEBI:57822"/>
        <dbReference type="ChEBI" id="CHEBI:61386"/>
        <dbReference type="ChEBI" id="CHEBI:83905"/>
        <dbReference type="ChEBI" id="CHEBI:456216"/>
        <dbReference type="EC" id="6.3.2.10"/>
    </reaction>
</comment>
<dbReference type="UniPathway" id="UPA00219"/>
<dbReference type="PANTHER" id="PTHR43024:SF1">
    <property type="entry name" value="UDP-N-ACETYLMURAMOYL-TRIPEPTIDE--D-ALANYL-D-ALANINE LIGASE"/>
    <property type="match status" value="1"/>
</dbReference>
<dbReference type="HAMAP" id="MF_02019">
    <property type="entry name" value="MurF"/>
    <property type="match status" value="1"/>
</dbReference>